<gene>
    <name evidence="2" type="ORF">Ccl03g_08070</name>
</gene>
<protein>
    <recommendedName>
        <fullName evidence="1">DUF6933 domain-containing protein</fullName>
    </recommendedName>
</protein>
<evidence type="ECO:0000259" key="1">
    <source>
        <dbReference type="Pfam" id="PF22016"/>
    </source>
</evidence>
<reference evidence="2 3" key="1">
    <citation type="submission" date="2019-06" db="EMBL/GenBank/DDBJ databases">
        <title>Draft genome sequence of [Clostridium] clostridioforme NBRC 113352.</title>
        <authorList>
            <person name="Miura T."/>
            <person name="Furukawa M."/>
            <person name="Shimamura M."/>
            <person name="Ohyama Y."/>
            <person name="Yamazoe A."/>
            <person name="Kawasaki H."/>
        </authorList>
    </citation>
    <scope>NUCLEOTIDE SEQUENCE [LARGE SCALE GENOMIC DNA]</scope>
    <source>
        <strain evidence="2 3">NBRC 113352</strain>
    </source>
</reference>
<dbReference type="EMBL" id="BJLB01000001">
    <property type="protein sequence ID" value="GEA35094.1"/>
    <property type="molecule type" value="Genomic_DNA"/>
</dbReference>
<evidence type="ECO:0000313" key="2">
    <source>
        <dbReference type="EMBL" id="GEA35094.1"/>
    </source>
</evidence>
<comment type="caution">
    <text evidence="2">The sequence shown here is derived from an EMBL/GenBank/DDBJ whole genome shotgun (WGS) entry which is preliminary data.</text>
</comment>
<dbReference type="Pfam" id="PF22016">
    <property type="entry name" value="DUF6933"/>
    <property type="match status" value="1"/>
</dbReference>
<organism evidence="2 3">
    <name type="scientific">Enterocloster clostridioformis</name>
    <dbReference type="NCBI Taxonomy" id="1531"/>
    <lineage>
        <taxon>Bacteria</taxon>
        <taxon>Bacillati</taxon>
        <taxon>Bacillota</taxon>
        <taxon>Clostridia</taxon>
        <taxon>Lachnospirales</taxon>
        <taxon>Lachnospiraceae</taxon>
        <taxon>Enterocloster</taxon>
    </lineage>
</organism>
<dbReference type="AlphaFoldDB" id="A0A829W557"/>
<name>A0A829W557_9FIRM</name>
<dbReference type="Proteomes" id="UP000315200">
    <property type="component" value="Unassembled WGS sequence"/>
</dbReference>
<evidence type="ECO:0000313" key="3">
    <source>
        <dbReference type="Proteomes" id="UP000315200"/>
    </source>
</evidence>
<dbReference type="RefSeq" id="WP_074925430.1">
    <property type="nucleotide sequence ID" value="NZ_BJLB01000001.1"/>
</dbReference>
<sequence length="171" mass="19931">MQLGLTIPLQRFLKVHQPPYGTLCDLFYCWDLHRIILQSKETLVAVNANNRFAIVMCGMDFSAWKDYNALFMDGLRQGMLLEGFTQPEIEEYFKKADDIEITKTHGRRSVSGLNQMDNYLWSIPVKVRADELFQAVHCHEVNRERCKMAGYEGYNIPVECFERDMKRVGIV</sequence>
<feature type="domain" description="DUF6933" evidence="1">
    <location>
        <begin position="3"/>
        <end position="159"/>
    </location>
</feature>
<dbReference type="InterPro" id="IPR053864">
    <property type="entry name" value="DUF6933"/>
</dbReference>
<proteinExistence type="predicted"/>
<accession>A0A829W557</accession>